<dbReference type="GO" id="GO:0046872">
    <property type="term" value="F:metal ion binding"/>
    <property type="evidence" value="ECO:0007669"/>
    <property type="project" value="UniProtKB-KW"/>
</dbReference>
<comment type="function">
    <text evidence="2">Decapping enzyme for NAD-capped RNAs: specifically hydrolyzes the nicotinamide adenine dinucleotide (NAD) cap from a subset of RNAs by removing the entire NAD moiety from the 5'-end of an NAD-capped RNA.</text>
</comment>
<proteinExistence type="inferred from homology"/>
<comment type="similarity">
    <text evidence="1 2">Belongs to the DXO/Dom3Z family.</text>
</comment>
<dbReference type="EMBL" id="HBGH01011323">
    <property type="protein sequence ID" value="CAD9234194.1"/>
    <property type="molecule type" value="Transcribed_RNA"/>
</dbReference>
<dbReference type="InterPro" id="IPR013961">
    <property type="entry name" value="RAI1"/>
</dbReference>
<dbReference type="InterPro" id="IPR039039">
    <property type="entry name" value="RAI1-like_fam"/>
</dbReference>
<dbReference type="GO" id="GO:0000956">
    <property type="term" value="P:nuclear-transcribed mRNA catabolic process"/>
    <property type="evidence" value="ECO:0007669"/>
    <property type="project" value="TreeGrafter"/>
</dbReference>
<reference evidence="5" key="1">
    <citation type="submission" date="2021-01" db="EMBL/GenBank/DDBJ databases">
        <authorList>
            <person name="Corre E."/>
            <person name="Pelletier E."/>
            <person name="Niang G."/>
            <person name="Scheremetjew M."/>
            <person name="Finn R."/>
            <person name="Kale V."/>
            <person name="Holt S."/>
            <person name="Cochrane G."/>
            <person name="Meng A."/>
            <person name="Brown T."/>
            <person name="Cohen L."/>
        </authorList>
    </citation>
    <scope>NUCLEOTIDE SEQUENCE</scope>
    <source>
        <strain evidence="5">SAG 36.94</strain>
    </source>
</reference>
<dbReference type="PANTHER" id="PTHR12395:SF9">
    <property type="entry name" value="DECAPPING AND EXORIBONUCLEASE PROTEIN"/>
    <property type="match status" value="1"/>
</dbReference>
<feature type="domain" description="RAI1-like" evidence="4">
    <location>
        <begin position="36"/>
        <end position="315"/>
    </location>
</feature>
<organism evidence="5">
    <name type="scientific">Compsopogon caeruleus</name>
    <dbReference type="NCBI Taxonomy" id="31354"/>
    <lineage>
        <taxon>Eukaryota</taxon>
        <taxon>Rhodophyta</taxon>
        <taxon>Compsopogonophyceae</taxon>
        <taxon>Compsopogonales</taxon>
        <taxon>Compsopogonaceae</taxon>
        <taxon>Compsopogon</taxon>
    </lineage>
</organism>
<feature type="region of interest" description="Disordered" evidence="3">
    <location>
        <begin position="353"/>
        <end position="381"/>
    </location>
</feature>
<keyword evidence="2" id="KW-0378">Hydrolase</keyword>
<keyword evidence="2" id="KW-0547">Nucleotide-binding</keyword>
<dbReference type="GO" id="GO:0110155">
    <property type="term" value="P:NAD-cap decapping"/>
    <property type="evidence" value="ECO:0007669"/>
    <property type="project" value="TreeGrafter"/>
</dbReference>
<dbReference type="Pfam" id="PF08652">
    <property type="entry name" value="RAI1"/>
    <property type="match status" value="1"/>
</dbReference>
<dbReference type="PANTHER" id="PTHR12395">
    <property type="entry name" value="DOM-3 RELATED"/>
    <property type="match status" value="1"/>
</dbReference>
<dbReference type="GO" id="GO:0005634">
    <property type="term" value="C:nucleus"/>
    <property type="evidence" value="ECO:0007669"/>
    <property type="project" value="UniProtKB-SubCell"/>
</dbReference>
<sequence>MAGKRKADDVSWAEDWQVSAWLARSEVASADLHVSEPREVAWFSRDAKRNLQYGSRAMLRSFYLPSSEVDLNIGFDKYVAKLESDVGLEPVLHALAQSQYDTKKEADVITYRNNLLKIGLTPYSKKDPWEIRACNVDGTVFLDIVKLEEPPPNEQTQRFLYYGYRFEQACTGDVAGEDPVNANEEFCTIVRLRIGTTRILLSAEIDCEDKSFKKETDTHMGRYIELKTSRKPDRPQHFRTLRRFKYLKFWLQSYLAGTSTIYLGFRNDQGLVVKIERIRTKDLPKLCGQEWNPWVCLNFINETLSTISHELKTHGEIRIRYIPALDRVVVDPYDPARDGCSFRERVAKAVSEIGNLTESHAETGDQTEDGGARMENGDGHQ</sequence>
<evidence type="ECO:0000256" key="3">
    <source>
        <dbReference type="SAM" id="MobiDB-lite"/>
    </source>
</evidence>
<dbReference type="EC" id="3.6.1.-" evidence="2"/>
<dbReference type="GO" id="GO:0034353">
    <property type="term" value="F:mRNA 5'-diphosphatase activity"/>
    <property type="evidence" value="ECO:0007669"/>
    <property type="project" value="TreeGrafter"/>
</dbReference>
<keyword evidence="2" id="KW-0694">RNA-binding</keyword>
<keyword evidence="2" id="KW-0479">Metal-binding</keyword>
<evidence type="ECO:0000259" key="4">
    <source>
        <dbReference type="Pfam" id="PF08652"/>
    </source>
</evidence>
<dbReference type="GO" id="GO:0004518">
    <property type="term" value="F:nuclease activity"/>
    <property type="evidence" value="ECO:0007669"/>
    <property type="project" value="UniProtKB-KW"/>
</dbReference>
<dbReference type="GO" id="GO:0000166">
    <property type="term" value="F:nucleotide binding"/>
    <property type="evidence" value="ECO:0007669"/>
    <property type="project" value="UniProtKB-KW"/>
</dbReference>
<name>A0A7S1XF81_9RHOD</name>
<keyword evidence="2" id="KW-0540">Nuclease</keyword>
<dbReference type="GO" id="GO:0005829">
    <property type="term" value="C:cytosol"/>
    <property type="evidence" value="ECO:0007669"/>
    <property type="project" value="TreeGrafter"/>
</dbReference>
<keyword evidence="2" id="KW-0539">Nucleus</keyword>
<protein>
    <recommendedName>
        <fullName evidence="2">Decapping nuclease</fullName>
        <ecNumber evidence="2">3.6.1.-</ecNumber>
    </recommendedName>
</protein>
<dbReference type="AlphaFoldDB" id="A0A7S1XF81"/>
<evidence type="ECO:0000313" key="5">
    <source>
        <dbReference type="EMBL" id="CAD9234194.1"/>
    </source>
</evidence>
<comment type="subcellular location">
    <subcellularLocation>
        <location evidence="2">Nucleus</location>
    </subcellularLocation>
</comment>
<evidence type="ECO:0000256" key="2">
    <source>
        <dbReference type="RuleBase" id="RU367113"/>
    </source>
</evidence>
<evidence type="ECO:0000256" key="1">
    <source>
        <dbReference type="ARBA" id="ARBA00006562"/>
    </source>
</evidence>
<dbReference type="GO" id="GO:0003723">
    <property type="term" value="F:RNA binding"/>
    <property type="evidence" value="ECO:0007669"/>
    <property type="project" value="UniProtKB-KW"/>
</dbReference>
<accession>A0A7S1XF81</accession>
<comment type="cofactor">
    <cofactor evidence="2">
        <name>a divalent metal cation</name>
        <dbReference type="ChEBI" id="CHEBI:60240"/>
    </cofactor>
</comment>
<gene>
    <name evidence="5" type="ORF">CCAE0312_LOCUS6282</name>
</gene>
<feature type="compositionally biased region" description="Basic and acidic residues" evidence="3">
    <location>
        <begin position="370"/>
        <end position="381"/>
    </location>
</feature>